<reference evidence="1 2" key="1">
    <citation type="submission" date="2014-02" db="EMBL/GenBank/DDBJ databases">
        <title>The small core and large imbalanced accessory genome model reveals a collaborative survival strategy of Sorangium cellulosum strains in nature.</title>
        <authorList>
            <person name="Han K."/>
            <person name="Peng R."/>
            <person name="Blom J."/>
            <person name="Li Y.-Z."/>
        </authorList>
    </citation>
    <scope>NUCLEOTIDE SEQUENCE [LARGE SCALE GENOMIC DNA]</scope>
    <source>
        <strain evidence="1 2">So0011-07</strain>
    </source>
</reference>
<organism evidence="1 2">
    <name type="scientific">Sorangium cellulosum</name>
    <name type="common">Polyangium cellulosum</name>
    <dbReference type="NCBI Taxonomy" id="56"/>
    <lineage>
        <taxon>Bacteria</taxon>
        <taxon>Pseudomonadati</taxon>
        <taxon>Myxococcota</taxon>
        <taxon>Polyangia</taxon>
        <taxon>Polyangiales</taxon>
        <taxon>Polyangiaceae</taxon>
        <taxon>Sorangium</taxon>
    </lineage>
</organism>
<sequence length="295" mass="32689">MIEQARNSSELSALARELLERLGLRRLAEWTVPRDELQRELSAMGWPCSEAVVRAEESMGGFSHPPNGVFGVHASLRYMRGEVPWLRDDLQSYGARADPRDPSSRLLPVWLVHDPRLWLALDGHVYYGSHIDGPEYLTLAFEDVSHYWEVLALLDGFVVTFMRPLALPRPRLEASSFAGEAIARELGLAPFAPASRGASRAWAGPGIHTVELDIPGFKRGTDVVSDTTEGIVLAAAQALDGGGTARITSPEALDADLLATLPTPAREELMTSHVYIWGKHADYEDDRYRRRHRGS</sequence>
<gene>
    <name evidence="1" type="ORF">BE17_18885</name>
</gene>
<proteinExistence type="predicted"/>
<protein>
    <submittedName>
        <fullName evidence="1">Uncharacterized protein</fullName>
    </submittedName>
</protein>
<comment type="caution">
    <text evidence="1">The sequence shown here is derived from an EMBL/GenBank/DDBJ whole genome shotgun (WGS) entry which is preliminary data.</text>
</comment>
<dbReference type="AlphaFoldDB" id="A0A150SPK3"/>
<name>A0A150SPK3_SORCE</name>
<dbReference type="Proteomes" id="UP000075635">
    <property type="component" value="Unassembled WGS sequence"/>
</dbReference>
<evidence type="ECO:0000313" key="1">
    <source>
        <dbReference type="EMBL" id="KYF94381.1"/>
    </source>
</evidence>
<dbReference type="EMBL" id="JEMB01000736">
    <property type="protein sequence ID" value="KYF94381.1"/>
    <property type="molecule type" value="Genomic_DNA"/>
</dbReference>
<evidence type="ECO:0000313" key="2">
    <source>
        <dbReference type="Proteomes" id="UP000075635"/>
    </source>
</evidence>
<accession>A0A150SPK3</accession>